<reference evidence="2 5" key="2">
    <citation type="submission" date="2018-12" db="EMBL/GenBank/DDBJ databases">
        <title>Comparitive functional genomics of dry heat resistant strains isolated from the viking spacecraft.</title>
        <authorList>
            <person name="Seuylemezian A."/>
            <person name="Vaishampayan P."/>
        </authorList>
    </citation>
    <scope>NUCLEOTIDE SEQUENCE [LARGE SCALE GENOMIC DNA]</scope>
    <source>
        <strain evidence="2 5">M6-11</strain>
    </source>
</reference>
<name>A0A1G7AJK7_9BACL</name>
<proteinExistence type="predicted"/>
<dbReference type="Proteomes" id="UP000272481">
    <property type="component" value="Unassembled WGS sequence"/>
</dbReference>
<dbReference type="Pfam" id="PF16244">
    <property type="entry name" value="DUF4901"/>
    <property type="match status" value="1"/>
</dbReference>
<gene>
    <name evidence="2" type="ORF">EJA12_13060</name>
    <name evidence="3" type="ORF">SAMN04488126_10411</name>
</gene>
<evidence type="ECO:0000313" key="4">
    <source>
        <dbReference type="Proteomes" id="UP000198823"/>
    </source>
</evidence>
<dbReference type="InterPro" id="IPR032599">
    <property type="entry name" value="YcdB/YcdC_rep_domain"/>
</dbReference>
<dbReference type="Proteomes" id="UP000198823">
    <property type="component" value="Unassembled WGS sequence"/>
</dbReference>
<evidence type="ECO:0000313" key="3">
    <source>
        <dbReference type="EMBL" id="SDE14056.1"/>
    </source>
</evidence>
<dbReference type="STRING" id="426756.SAMN04488126_10411"/>
<evidence type="ECO:0000313" key="5">
    <source>
        <dbReference type="Proteomes" id="UP000272481"/>
    </source>
</evidence>
<evidence type="ECO:0000313" key="2">
    <source>
        <dbReference type="EMBL" id="RSK24805.1"/>
    </source>
</evidence>
<accession>A0A1G7AJK7</accession>
<dbReference type="OrthoDB" id="2445738at2"/>
<evidence type="ECO:0000259" key="1">
    <source>
        <dbReference type="Pfam" id="PF16244"/>
    </source>
</evidence>
<dbReference type="AlphaFoldDB" id="A0A1G7AJK7"/>
<keyword evidence="5" id="KW-1185">Reference proteome</keyword>
<feature type="domain" description="YcdB/YcdC repeated" evidence="1">
    <location>
        <begin position="245"/>
        <end position="318"/>
    </location>
</feature>
<dbReference type="EMBL" id="RWGW01000023">
    <property type="protein sequence ID" value="RSK24805.1"/>
    <property type="molecule type" value="Genomic_DNA"/>
</dbReference>
<sequence>MDNVMKWFEKFLPYLDGLNIEDVEAQETECSPGNWMLSKKNGGDSVCELHLDSRGDIRYFQNVHAEERTPVVVLSPPGIRDRAGQFVAEVFGSDADGLQFSSVVDLENVYTIDFVRVDEDGLELPNSGVSLAFQKDGVLYELVSYLGPLVLIDEQKTISSDAALDLYMANLSAELKVSKYDSEIYVDGDDEFHLIYDFLTGSPDEVKMDGTVISLAEDLGIRPPDHEPLGKGTLKAESCSCAEYRMALDVAIKTLFKRFPGAEQRFLMRKESGNSDETQKSTFTFVFDRHQYGIQVEDEGVEIEVDRHTGKVVRFDTSGAAGKDFSHLLRERPISMRAAKALFVSDISMRPVRTRNEAAGGVPVYELVYIPVFPDPGGHVHAIDAHSLEKWTVDTGSLLEG</sequence>
<reference evidence="3 4" key="1">
    <citation type="submission" date="2016-10" db="EMBL/GenBank/DDBJ databases">
        <authorList>
            <person name="de Groot N.N."/>
        </authorList>
    </citation>
    <scope>NUCLEOTIDE SEQUENCE [LARGE SCALE GENOMIC DNA]</scope>
    <source>
        <strain evidence="3 4">CGMCC 1.6762</strain>
    </source>
</reference>
<dbReference type="RefSeq" id="WP_092095031.1">
    <property type="nucleotide sequence ID" value="NZ_FNAR01000004.1"/>
</dbReference>
<protein>
    <recommendedName>
        <fullName evidence="1">YcdB/YcdC repeated domain-containing protein</fullName>
    </recommendedName>
</protein>
<dbReference type="EMBL" id="FNAR01000004">
    <property type="protein sequence ID" value="SDE14056.1"/>
    <property type="molecule type" value="Genomic_DNA"/>
</dbReference>
<organism evidence="3 4">
    <name type="scientific">Bhargavaea beijingensis</name>
    <dbReference type="NCBI Taxonomy" id="426756"/>
    <lineage>
        <taxon>Bacteria</taxon>
        <taxon>Bacillati</taxon>
        <taxon>Bacillota</taxon>
        <taxon>Bacilli</taxon>
        <taxon>Bacillales</taxon>
        <taxon>Caryophanaceae</taxon>
        <taxon>Bhargavaea</taxon>
    </lineage>
</organism>